<evidence type="ECO:0000313" key="1">
    <source>
        <dbReference type="EMBL" id="GBC05213.1"/>
    </source>
</evidence>
<reference evidence="1 2" key="1">
    <citation type="submission" date="2017-11" db="EMBL/GenBank/DDBJ databases">
        <title>The genome of Rhizophagus clarus HR1 reveals common genetic basis of auxotrophy among arbuscular mycorrhizal fungi.</title>
        <authorList>
            <person name="Kobayashi Y."/>
        </authorList>
    </citation>
    <scope>NUCLEOTIDE SEQUENCE [LARGE SCALE GENOMIC DNA]</scope>
    <source>
        <strain evidence="1 2">HR1</strain>
    </source>
</reference>
<accession>A0A2Z6RWE3</accession>
<keyword evidence="2" id="KW-1185">Reference proteome</keyword>
<dbReference type="EMBL" id="BEXD01003993">
    <property type="protein sequence ID" value="GBC05213.1"/>
    <property type="molecule type" value="Genomic_DNA"/>
</dbReference>
<proteinExistence type="predicted"/>
<name>A0A2Z6RWE3_9GLOM</name>
<dbReference type="AlphaFoldDB" id="A0A2Z6RWE3"/>
<dbReference type="Proteomes" id="UP000247702">
    <property type="component" value="Unassembled WGS sequence"/>
</dbReference>
<sequence length="70" mass="8114">MKFAVKEWTELISDPISLGEWDQRIFKHDDLPAVKDKLSITLRLKLRRHGSSWITIFHKGTKQLVSTPGL</sequence>
<organism evidence="1 2">
    <name type="scientific">Rhizophagus clarus</name>
    <dbReference type="NCBI Taxonomy" id="94130"/>
    <lineage>
        <taxon>Eukaryota</taxon>
        <taxon>Fungi</taxon>
        <taxon>Fungi incertae sedis</taxon>
        <taxon>Mucoromycota</taxon>
        <taxon>Glomeromycotina</taxon>
        <taxon>Glomeromycetes</taxon>
        <taxon>Glomerales</taxon>
        <taxon>Glomeraceae</taxon>
        <taxon>Rhizophagus</taxon>
    </lineage>
</organism>
<protein>
    <submittedName>
        <fullName evidence="1">Uncharacterized protein</fullName>
    </submittedName>
</protein>
<evidence type="ECO:0000313" key="2">
    <source>
        <dbReference type="Proteomes" id="UP000247702"/>
    </source>
</evidence>
<gene>
    <name evidence="1" type="ORF">RclHR1_00610025</name>
</gene>
<comment type="caution">
    <text evidence="1">The sequence shown here is derived from an EMBL/GenBank/DDBJ whole genome shotgun (WGS) entry which is preliminary data.</text>
</comment>